<dbReference type="EMBL" id="JAPDNS010000001">
    <property type="protein sequence ID" value="MCW3483804.1"/>
    <property type="molecule type" value="Genomic_DNA"/>
</dbReference>
<dbReference type="InterPro" id="IPR029044">
    <property type="entry name" value="Nucleotide-diphossugar_trans"/>
</dbReference>
<sequence length="274" mass="31898">MGGVMMIALGHENYLKMAVNLAASIKANDNCLIHLVHDGGYFNLGREEASLFNSQQKYHHGDKKDFIKSKTELYELSPFDKTLYLDVDMIFLVNKKVSDLFSTLSGVDFAIMNQGQEEKCLWADPAEVRKVTGDTHPMYVFYSECLYFEKNQKTKDFFRKVKSAYSRPKIKTMPFAGSHMPDELAFIIASLQTGMLPHQENWLPVYWYLRDKKYRHMQPYELPFYAYSIGGNVVPEYGKAHYNNLVSYYSKIMGISEPYKVRDKRSYLPERVKY</sequence>
<dbReference type="Gene3D" id="3.90.550.10">
    <property type="entry name" value="Spore Coat Polysaccharide Biosynthesis Protein SpsA, Chain A"/>
    <property type="match status" value="1"/>
</dbReference>
<name>A0ABT3IJ75_9BACT</name>
<protein>
    <recommendedName>
        <fullName evidence="3">Glycosyl transferase</fullName>
    </recommendedName>
</protein>
<accession>A0ABT3IJ75</accession>
<evidence type="ECO:0000313" key="1">
    <source>
        <dbReference type="EMBL" id="MCW3483804.1"/>
    </source>
</evidence>
<dbReference type="RefSeq" id="WP_264729323.1">
    <property type="nucleotide sequence ID" value="NZ_JAPDNR010000001.1"/>
</dbReference>
<proteinExistence type="predicted"/>
<keyword evidence="2" id="KW-1185">Reference proteome</keyword>
<evidence type="ECO:0008006" key="3">
    <source>
        <dbReference type="Google" id="ProtNLM"/>
    </source>
</evidence>
<organism evidence="1 2">
    <name type="scientific">Chitinophaga nivalis</name>
    <dbReference type="NCBI Taxonomy" id="2991709"/>
    <lineage>
        <taxon>Bacteria</taxon>
        <taxon>Pseudomonadati</taxon>
        <taxon>Bacteroidota</taxon>
        <taxon>Chitinophagia</taxon>
        <taxon>Chitinophagales</taxon>
        <taxon>Chitinophagaceae</taxon>
        <taxon>Chitinophaga</taxon>
    </lineage>
</organism>
<comment type="caution">
    <text evidence="1">The sequence shown here is derived from an EMBL/GenBank/DDBJ whole genome shotgun (WGS) entry which is preliminary data.</text>
</comment>
<dbReference type="SUPFAM" id="SSF53448">
    <property type="entry name" value="Nucleotide-diphospho-sugar transferases"/>
    <property type="match status" value="1"/>
</dbReference>
<dbReference type="Proteomes" id="UP001207742">
    <property type="component" value="Unassembled WGS sequence"/>
</dbReference>
<reference evidence="1 2" key="1">
    <citation type="submission" date="2022-10" db="EMBL/GenBank/DDBJ databases">
        <title>Chitinophaga nivalis PC15 sp. nov., isolated from Pyeongchang county, South Korea.</title>
        <authorList>
            <person name="Trinh H.N."/>
        </authorList>
    </citation>
    <scope>NUCLEOTIDE SEQUENCE [LARGE SCALE GENOMIC DNA]</scope>
    <source>
        <strain evidence="1 2">PC14</strain>
    </source>
</reference>
<gene>
    <name evidence="1" type="ORF">OL497_07870</name>
</gene>
<evidence type="ECO:0000313" key="2">
    <source>
        <dbReference type="Proteomes" id="UP001207742"/>
    </source>
</evidence>